<comment type="caution">
    <text evidence="6">The sequence shown here is derived from an EMBL/GenBank/DDBJ whole genome shotgun (WGS) entry which is preliminary data.</text>
</comment>
<dbReference type="OrthoDB" id="2985014at2759"/>
<feature type="transmembrane region" description="Helical" evidence="5">
    <location>
        <begin position="160"/>
        <end position="180"/>
    </location>
</feature>
<reference evidence="6" key="1">
    <citation type="submission" date="2022-10" db="EMBL/GenBank/DDBJ databases">
        <title>Tapping the CABI collections for fungal endophytes: first genome assemblies for Collariella, Neodidymelliopsis, Ascochyta clinopodiicola, Didymella pomorum, Didymosphaeria variabile, Neocosmospora piperis and Neocucurbitaria cava.</title>
        <authorList>
            <person name="Hill R."/>
        </authorList>
    </citation>
    <scope>NUCLEOTIDE SEQUENCE</scope>
    <source>
        <strain evidence="6">IMI 355091</strain>
    </source>
</reference>
<evidence type="ECO:0000256" key="1">
    <source>
        <dbReference type="ARBA" id="ARBA00004141"/>
    </source>
</evidence>
<dbReference type="EMBL" id="JAPEVA010000140">
    <property type="protein sequence ID" value="KAJ4398087.1"/>
    <property type="molecule type" value="Genomic_DNA"/>
</dbReference>
<feature type="transmembrane region" description="Helical" evidence="5">
    <location>
        <begin position="29"/>
        <end position="47"/>
    </location>
</feature>
<dbReference type="Pfam" id="PF07690">
    <property type="entry name" value="MFS_1"/>
    <property type="match status" value="1"/>
</dbReference>
<feature type="transmembrane region" description="Helical" evidence="5">
    <location>
        <begin position="93"/>
        <end position="114"/>
    </location>
</feature>
<keyword evidence="7" id="KW-1185">Reference proteome</keyword>
<feature type="transmembrane region" description="Helical" evidence="5">
    <location>
        <begin position="134"/>
        <end position="154"/>
    </location>
</feature>
<comment type="subcellular location">
    <subcellularLocation>
        <location evidence="1">Membrane</location>
        <topology evidence="1">Multi-pass membrane protein</topology>
    </subcellularLocation>
</comment>
<evidence type="ECO:0000313" key="7">
    <source>
        <dbReference type="Proteomes" id="UP001140510"/>
    </source>
</evidence>
<dbReference type="InterPro" id="IPR011701">
    <property type="entry name" value="MFS"/>
</dbReference>
<keyword evidence="3 5" id="KW-1133">Transmembrane helix</keyword>
<protein>
    <submittedName>
        <fullName evidence="6">Uncharacterized protein</fullName>
    </submittedName>
</protein>
<dbReference type="SUPFAM" id="SSF103473">
    <property type="entry name" value="MFS general substrate transporter"/>
    <property type="match status" value="1"/>
</dbReference>
<dbReference type="Gene3D" id="1.20.1250.20">
    <property type="entry name" value="MFS general substrate transporter like domains"/>
    <property type="match status" value="1"/>
</dbReference>
<dbReference type="GO" id="GO:0022857">
    <property type="term" value="F:transmembrane transporter activity"/>
    <property type="evidence" value="ECO:0007669"/>
    <property type="project" value="InterPro"/>
</dbReference>
<evidence type="ECO:0000313" key="6">
    <source>
        <dbReference type="EMBL" id="KAJ4398087.1"/>
    </source>
</evidence>
<proteinExistence type="predicted"/>
<name>A0A9W8Z385_9PLEO</name>
<keyword evidence="2 5" id="KW-0812">Transmembrane</keyword>
<accession>A0A9W8Z385</accession>
<dbReference type="AlphaFoldDB" id="A0A9W8Z385"/>
<evidence type="ECO:0000256" key="4">
    <source>
        <dbReference type="ARBA" id="ARBA00023136"/>
    </source>
</evidence>
<evidence type="ECO:0000256" key="5">
    <source>
        <dbReference type="SAM" id="Phobius"/>
    </source>
</evidence>
<sequence length="295" mass="31706">MFLFPDLKPSDTSTSFGQKILQLDPVSNLLFIPGLTSLFIALSWAGIKYSWNDWKVITLLVTFAVLFAAFAVTQLRRGDNAALPPRIMKNRNVIAGAIFIMCTNSVINVLEYYLPIYYQVVHEYSPSKAGYMMAPIVVGSALGMFLCGSGTSLLGYYTPFMLFSSVTMPIFAGLITTFGVNTDFARLVLYTGASGLANGIAINAPMSAVQTVLPTEDVSLGFSIMLFAQQLGPAVSVAIAQVVFTNQLTSNLAELIPNTISTDVGDIGLMEITSRAPLALHDEVLEGISKSLSAT</sequence>
<evidence type="ECO:0000256" key="2">
    <source>
        <dbReference type="ARBA" id="ARBA00022692"/>
    </source>
</evidence>
<keyword evidence="4 5" id="KW-0472">Membrane</keyword>
<dbReference type="PANTHER" id="PTHR23501">
    <property type="entry name" value="MAJOR FACILITATOR SUPERFAMILY"/>
    <property type="match status" value="1"/>
</dbReference>
<dbReference type="InterPro" id="IPR036259">
    <property type="entry name" value="MFS_trans_sf"/>
</dbReference>
<organism evidence="6 7">
    <name type="scientific">Didymella pomorum</name>
    <dbReference type="NCBI Taxonomy" id="749634"/>
    <lineage>
        <taxon>Eukaryota</taxon>
        <taxon>Fungi</taxon>
        <taxon>Dikarya</taxon>
        <taxon>Ascomycota</taxon>
        <taxon>Pezizomycotina</taxon>
        <taxon>Dothideomycetes</taxon>
        <taxon>Pleosporomycetidae</taxon>
        <taxon>Pleosporales</taxon>
        <taxon>Pleosporineae</taxon>
        <taxon>Didymellaceae</taxon>
        <taxon>Didymella</taxon>
    </lineage>
</organism>
<evidence type="ECO:0000256" key="3">
    <source>
        <dbReference type="ARBA" id="ARBA00022989"/>
    </source>
</evidence>
<dbReference type="PANTHER" id="PTHR23501:SF199">
    <property type="entry name" value="MFS EFFLUX TRANSPORTER INPD-RELATED"/>
    <property type="match status" value="1"/>
</dbReference>
<feature type="non-terminal residue" evidence="6">
    <location>
        <position position="295"/>
    </location>
</feature>
<gene>
    <name evidence="6" type="ORF">N0V91_010491</name>
</gene>
<dbReference type="GO" id="GO:0005886">
    <property type="term" value="C:plasma membrane"/>
    <property type="evidence" value="ECO:0007669"/>
    <property type="project" value="TreeGrafter"/>
</dbReference>
<feature type="transmembrane region" description="Helical" evidence="5">
    <location>
        <begin position="54"/>
        <end position="73"/>
    </location>
</feature>
<dbReference type="Proteomes" id="UP001140510">
    <property type="component" value="Unassembled WGS sequence"/>
</dbReference>